<dbReference type="EMBL" id="BAAASJ010000041">
    <property type="protein sequence ID" value="GAA2641208.1"/>
    <property type="molecule type" value="Genomic_DNA"/>
</dbReference>
<keyword evidence="2" id="KW-1185">Reference proteome</keyword>
<name>A0ABN3R1F8_9ACTN</name>
<sequence length="229" mass="25542">MFGKNRHVDEPPVPSIPWTDVWEFAIGNEERPATGQRKNPVLGLRAFRVPHGGGMQRVFAPCAFFPPETPTTSSSAPGLRLYEDAEGRTLLCSLDEPEEIKGERRRYVRDGKGQTIGTIRRISPLKHALKPTWRIDQPGHSEIVSSEEWAKGGPKEMVQRGAGKFLLGAIQAVADMGAEGGDQPSKSRVLEWRADGELVMTSEGHRRFLIRASWLDRRLAFAYALLRDS</sequence>
<organism evidence="1 2">
    <name type="scientific">Streptomyces vastus</name>
    <dbReference type="NCBI Taxonomy" id="285451"/>
    <lineage>
        <taxon>Bacteria</taxon>
        <taxon>Bacillati</taxon>
        <taxon>Actinomycetota</taxon>
        <taxon>Actinomycetes</taxon>
        <taxon>Kitasatosporales</taxon>
        <taxon>Streptomycetaceae</taxon>
        <taxon>Streptomyces</taxon>
    </lineage>
</organism>
<dbReference type="Proteomes" id="UP001500151">
    <property type="component" value="Unassembled WGS sequence"/>
</dbReference>
<gene>
    <name evidence="1" type="ORF">GCM10010307_42390</name>
</gene>
<evidence type="ECO:0000313" key="2">
    <source>
        <dbReference type="Proteomes" id="UP001500151"/>
    </source>
</evidence>
<evidence type="ECO:0000313" key="1">
    <source>
        <dbReference type="EMBL" id="GAA2641208.1"/>
    </source>
</evidence>
<proteinExistence type="predicted"/>
<comment type="caution">
    <text evidence="1">The sequence shown here is derived from an EMBL/GenBank/DDBJ whole genome shotgun (WGS) entry which is preliminary data.</text>
</comment>
<reference evidence="1 2" key="1">
    <citation type="journal article" date="2019" name="Int. J. Syst. Evol. Microbiol.">
        <title>The Global Catalogue of Microorganisms (GCM) 10K type strain sequencing project: providing services to taxonomists for standard genome sequencing and annotation.</title>
        <authorList>
            <consortium name="The Broad Institute Genomics Platform"/>
            <consortium name="The Broad Institute Genome Sequencing Center for Infectious Disease"/>
            <person name="Wu L."/>
            <person name="Ma J."/>
        </authorList>
    </citation>
    <scope>NUCLEOTIDE SEQUENCE [LARGE SCALE GENOMIC DNA]</scope>
    <source>
        <strain evidence="1 2">JCM 4524</strain>
    </source>
</reference>
<accession>A0ABN3R1F8</accession>
<protein>
    <submittedName>
        <fullName evidence="1">Uncharacterized protein</fullName>
    </submittedName>
</protein>